<dbReference type="GO" id="GO:0016567">
    <property type="term" value="P:protein ubiquitination"/>
    <property type="evidence" value="ECO:0007669"/>
    <property type="project" value="InterPro"/>
</dbReference>
<dbReference type="EMBL" id="JWZX01002429">
    <property type="protein sequence ID" value="KOO29350.1"/>
    <property type="molecule type" value="Genomic_DNA"/>
</dbReference>
<evidence type="ECO:0000259" key="2">
    <source>
        <dbReference type="PROSITE" id="PS51698"/>
    </source>
</evidence>
<sequence length="260" mass="28483">MPPKRGRAAAVAKDETAQEFRRHKSAVNEAMNEFLCPITFSLPVDPVIAEDGKVYERSAIEEWLKQQHKSPVTNLAMGTRLQPALRVKNMIRTMVASGALTGDKVDAWKLKLKEEEEVAEMLREAEAGDGRAMYDLGVSYEYGEMGLVKDLAKAFEWYKKSHEAGDASGTGSLGNCYLHGHGVPMCLVRASTLMGRAAERGSKAACCTLGLAYAKGDWGFPKDEKMARLYYSMVASAALDDCTAANKEEAATWLREHPAA</sequence>
<organism evidence="3 4">
    <name type="scientific">Chrysochromulina tobinii</name>
    <dbReference type="NCBI Taxonomy" id="1460289"/>
    <lineage>
        <taxon>Eukaryota</taxon>
        <taxon>Haptista</taxon>
        <taxon>Haptophyta</taxon>
        <taxon>Prymnesiophyceae</taxon>
        <taxon>Prymnesiales</taxon>
        <taxon>Chrysochromulinaceae</taxon>
        <taxon>Chrysochromulina</taxon>
    </lineage>
</organism>
<dbReference type="AlphaFoldDB" id="A0A0M0JS63"/>
<dbReference type="PROSITE" id="PS51698">
    <property type="entry name" value="U_BOX"/>
    <property type="match status" value="1"/>
</dbReference>
<dbReference type="CDD" id="cd16655">
    <property type="entry name" value="RING-Ubox_WDSUB1-like"/>
    <property type="match status" value="1"/>
</dbReference>
<dbReference type="InterPro" id="IPR013083">
    <property type="entry name" value="Znf_RING/FYVE/PHD"/>
</dbReference>
<dbReference type="OrthoDB" id="2384430at2759"/>
<dbReference type="InterPro" id="IPR050767">
    <property type="entry name" value="Sel1_AlgK"/>
</dbReference>
<feature type="domain" description="U-box" evidence="2">
    <location>
        <begin position="29"/>
        <end position="105"/>
    </location>
</feature>
<evidence type="ECO:0000313" key="4">
    <source>
        <dbReference type="Proteomes" id="UP000037460"/>
    </source>
</evidence>
<dbReference type="GO" id="GO:0004842">
    <property type="term" value="F:ubiquitin-protein transferase activity"/>
    <property type="evidence" value="ECO:0007669"/>
    <property type="project" value="InterPro"/>
</dbReference>
<protein>
    <submittedName>
        <fullName evidence="3">Tpr repeat protein</fullName>
    </submittedName>
</protein>
<comment type="caution">
    <text evidence="3">The sequence shown here is derived from an EMBL/GenBank/DDBJ whole genome shotgun (WGS) entry which is preliminary data.</text>
</comment>
<proteinExistence type="inferred from homology"/>
<dbReference type="Pfam" id="PF04564">
    <property type="entry name" value="U-box"/>
    <property type="match status" value="1"/>
</dbReference>
<dbReference type="InterPro" id="IPR006597">
    <property type="entry name" value="Sel1-like"/>
</dbReference>
<evidence type="ECO:0000256" key="1">
    <source>
        <dbReference type="ARBA" id="ARBA00038101"/>
    </source>
</evidence>
<evidence type="ECO:0000313" key="3">
    <source>
        <dbReference type="EMBL" id="KOO29350.1"/>
    </source>
</evidence>
<dbReference type="Gene3D" id="3.30.40.10">
    <property type="entry name" value="Zinc/RING finger domain, C3HC4 (zinc finger)"/>
    <property type="match status" value="1"/>
</dbReference>
<dbReference type="Gene3D" id="1.25.40.10">
    <property type="entry name" value="Tetratricopeptide repeat domain"/>
    <property type="match status" value="1"/>
</dbReference>
<reference evidence="4" key="1">
    <citation type="journal article" date="2015" name="PLoS Genet.">
        <title>Genome Sequence and Transcriptome Analyses of Chrysochromulina tobin: Metabolic Tools for Enhanced Algal Fitness in the Prominent Order Prymnesiales (Haptophyceae).</title>
        <authorList>
            <person name="Hovde B.T."/>
            <person name="Deodato C.R."/>
            <person name="Hunsperger H.M."/>
            <person name="Ryken S.A."/>
            <person name="Yost W."/>
            <person name="Jha R.K."/>
            <person name="Patterson J."/>
            <person name="Monnat R.J. Jr."/>
            <person name="Barlow S.B."/>
            <person name="Starkenburg S.R."/>
            <person name="Cattolico R.A."/>
        </authorList>
    </citation>
    <scope>NUCLEOTIDE SEQUENCE</scope>
    <source>
        <strain evidence="4">CCMP291</strain>
    </source>
</reference>
<comment type="similarity">
    <text evidence="1">Belongs to the sel-1 family.</text>
</comment>
<dbReference type="SMART" id="SM00504">
    <property type="entry name" value="Ubox"/>
    <property type="match status" value="1"/>
</dbReference>
<dbReference type="PANTHER" id="PTHR11102:SF160">
    <property type="entry name" value="ERAD-ASSOCIATED E3 UBIQUITIN-PROTEIN LIGASE COMPONENT HRD3"/>
    <property type="match status" value="1"/>
</dbReference>
<dbReference type="SUPFAM" id="SSF81901">
    <property type="entry name" value="HCP-like"/>
    <property type="match status" value="1"/>
</dbReference>
<dbReference type="PANTHER" id="PTHR11102">
    <property type="entry name" value="SEL-1-LIKE PROTEIN"/>
    <property type="match status" value="1"/>
</dbReference>
<keyword evidence="4" id="KW-1185">Reference proteome</keyword>
<dbReference type="InterPro" id="IPR011990">
    <property type="entry name" value="TPR-like_helical_dom_sf"/>
</dbReference>
<dbReference type="SMART" id="SM00671">
    <property type="entry name" value="SEL1"/>
    <property type="match status" value="3"/>
</dbReference>
<dbReference type="InterPro" id="IPR003613">
    <property type="entry name" value="Ubox_domain"/>
</dbReference>
<dbReference type="Pfam" id="PF08238">
    <property type="entry name" value="Sel1"/>
    <property type="match status" value="3"/>
</dbReference>
<name>A0A0M0JS63_9EUKA</name>
<gene>
    <name evidence="3" type="ORF">Ctob_001994</name>
</gene>
<dbReference type="SUPFAM" id="SSF57850">
    <property type="entry name" value="RING/U-box"/>
    <property type="match status" value="1"/>
</dbReference>
<dbReference type="Proteomes" id="UP000037460">
    <property type="component" value="Unassembled WGS sequence"/>
</dbReference>
<accession>A0A0M0JS63</accession>